<dbReference type="Gene3D" id="3.40.50.300">
    <property type="entry name" value="P-loop containing nucleotide triphosphate hydrolases"/>
    <property type="match status" value="1"/>
</dbReference>
<comment type="subcellular location">
    <subcellularLocation>
        <location evidence="10">Cell membrane</location>
        <topology evidence="10">Peripheral membrane protein</topology>
        <orientation evidence="10">Cytoplasmic side</orientation>
    </subcellularLocation>
</comment>
<name>A0A1B7XAE3_9BACT</name>
<dbReference type="InterPro" id="IPR027417">
    <property type="entry name" value="P-loop_NTPase"/>
</dbReference>
<organism evidence="12 13">
    <name type="scientific">Halodesulfovibrio spirochaetisodalis</name>
    <dbReference type="NCBI Taxonomy" id="1560234"/>
    <lineage>
        <taxon>Bacteria</taxon>
        <taxon>Pseudomonadati</taxon>
        <taxon>Thermodesulfobacteriota</taxon>
        <taxon>Desulfovibrionia</taxon>
        <taxon>Desulfovibrionales</taxon>
        <taxon>Desulfovibrionaceae</taxon>
        <taxon>Halodesulfovibrio</taxon>
    </lineage>
</organism>
<dbReference type="InterPro" id="IPR003439">
    <property type="entry name" value="ABC_transporter-like_ATP-bd"/>
</dbReference>
<dbReference type="InterPro" id="IPR005286">
    <property type="entry name" value="Cell_div_FtsE"/>
</dbReference>
<dbReference type="EMBL" id="JXMS01000026">
    <property type="protein sequence ID" value="OBQ46316.1"/>
    <property type="molecule type" value="Genomic_DNA"/>
</dbReference>
<dbReference type="GO" id="GO:0051301">
    <property type="term" value="P:cell division"/>
    <property type="evidence" value="ECO:0007669"/>
    <property type="project" value="UniProtKB-UniRule"/>
</dbReference>
<dbReference type="AlphaFoldDB" id="A0A1B7XAE3"/>
<comment type="similarity">
    <text evidence="2 10">Belongs to the ABC transporter superfamily.</text>
</comment>
<dbReference type="InterPro" id="IPR017871">
    <property type="entry name" value="ABC_transporter-like_CS"/>
</dbReference>
<evidence type="ECO:0000256" key="4">
    <source>
        <dbReference type="ARBA" id="ARBA00022475"/>
    </source>
</evidence>
<dbReference type="Proteomes" id="UP000091979">
    <property type="component" value="Unassembled WGS sequence"/>
</dbReference>
<dbReference type="PANTHER" id="PTHR24220:SF470">
    <property type="entry name" value="CELL DIVISION ATP-BINDING PROTEIN FTSE"/>
    <property type="match status" value="1"/>
</dbReference>
<dbReference type="PROSITE" id="PS50893">
    <property type="entry name" value="ABC_TRANSPORTER_2"/>
    <property type="match status" value="1"/>
</dbReference>
<evidence type="ECO:0000256" key="7">
    <source>
        <dbReference type="ARBA" id="ARBA00022840"/>
    </source>
</evidence>
<dbReference type="NCBIfam" id="TIGR02673">
    <property type="entry name" value="FtsE"/>
    <property type="match status" value="1"/>
</dbReference>
<evidence type="ECO:0000256" key="1">
    <source>
        <dbReference type="ARBA" id="ARBA00002579"/>
    </source>
</evidence>
<evidence type="ECO:0000313" key="13">
    <source>
        <dbReference type="Proteomes" id="UP000091979"/>
    </source>
</evidence>
<keyword evidence="4 10" id="KW-1003">Cell membrane</keyword>
<evidence type="ECO:0000256" key="3">
    <source>
        <dbReference type="ARBA" id="ARBA00020019"/>
    </source>
</evidence>
<evidence type="ECO:0000313" key="12">
    <source>
        <dbReference type="EMBL" id="OBQ46316.1"/>
    </source>
</evidence>
<dbReference type="OrthoDB" id="9809450at2"/>
<keyword evidence="7 10" id="KW-0067">ATP-binding</keyword>
<protein>
    <recommendedName>
        <fullName evidence="3 10">Cell division ATP-binding protein FtsE</fullName>
    </recommendedName>
</protein>
<dbReference type="SUPFAM" id="SSF52540">
    <property type="entry name" value="P-loop containing nucleoside triphosphate hydrolases"/>
    <property type="match status" value="1"/>
</dbReference>
<dbReference type="GO" id="GO:0022857">
    <property type="term" value="F:transmembrane transporter activity"/>
    <property type="evidence" value="ECO:0007669"/>
    <property type="project" value="TreeGrafter"/>
</dbReference>
<feature type="domain" description="ABC transporter" evidence="11">
    <location>
        <begin position="2"/>
        <end position="233"/>
    </location>
</feature>
<reference evidence="12 13" key="1">
    <citation type="submission" date="2015-01" db="EMBL/GenBank/DDBJ databases">
        <title>Desulfovibrio sp. JC271 draft genome sequence.</title>
        <authorList>
            <person name="Shivani Y."/>
            <person name="Subhash Y."/>
            <person name="Sasikala C."/>
            <person name="Ramana C.V."/>
        </authorList>
    </citation>
    <scope>NUCLEOTIDE SEQUENCE [LARGE SCALE GENOMIC DNA]</scope>
    <source>
        <strain evidence="12 13">JC271</strain>
    </source>
</reference>
<dbReference type="InterPro" id="IPR003593">
    <property type="entry name" value="AAA+_ATPase"/>
</dbReference>
<evidence type="ECO:0000259" key="11">
    <source>
        <dbReference type="PROSITE" id="PS50893"/>
    </source>
</evidence>
<keyword evidence="13" id="KW-1185">Reference proteome</keyword>
<proteinExistence type="inferred from homology"/>
<comment type="function">
    <text evidence="1">Part of the ABC transporter FtsEX involved in cellular division. Important for assembly or stability of the septal ring.</text>
</comment>
<keyword evidence="9 10" id="KW-0131">Cell cycle</keyword>
<dbReference type="InterPro" id="IPR015854">
    <property type="entry name" value="ABC_transpr_LolD-like"/>
</dbReference>
<comment type="caution">
    <text evidence="12">The sequence shown here is derived from an EMBL/GenBank/DDBJ whole genome shotgun (WGS) entry which is preliminary data.</text>
</comment>
<accession>A0A1B7XAE3</accession>
<sequence length="235" mass="26209">MLNVTNLSHNFGSYWALKNCSFSLKKGEFLLLTGSSGAGKTTLLRLLYASLPVMRGKVNVAGYDLKNLPARQIPNLRRSVSVVFQDFKILPYRTVYQNVAMALEVRGLNQIHIDRRVRAVVRGLGLEPRINTLCGELSGGEQQRVAVARSVVVNPKILLADEPTGNLDEELAARMMGIFKQFHMHGTTVVLATHSSELVRMHPEARQLRLEHGKIVAANWRGAQIFSEKIKEVHS</sequence>
<dbReference type="GO" id="GO:0016887">
    <property type="term" value="F:ATP hydrolysis activity"/>
    <property type="evidence" value="ECO:0007669"/>
    <property type="project" value="InterPro"/>
</dbReference>
<evidence type="ECO:0000256" key="2">
    <source>
        <dbReference type="ARBA" id="ARBA00005417"/>
    </source>
</evidence>
<keyword evidence="8 10" id="KW-0472">Membrane</keyword>
<dbReference type="SMART" id="SM00382">
    <property type="entry name" value="AAA"/>
    <property type="match status" value="1"/>
</dbReference>
<dbReference type="PANTHER" id="PTHR24220">
    <property type="entry name" value="IMPORT ATP-BINDING PROTEIN"/>
    <property type="match status" value="1"/>
</dbReference>
<dbReference type="GO" id="GO:0005524">
    <property type="term" value="F:ATP binding"/>
    <property type="evidence" value="ECO:0007669"/>
    <property type="project" value="UniProtKB-UniRule"/>
</dbReference>
<evidence type="ECO:0000256" key="10">
    <source>
        <dbReference type="RuleBase" id="RU365094"/>
    </source>
</evidence>
<dbReference type="STRING" id="1560234.SP90_12945"/>
<dbReference type="RefSeq" id="WP_066856991.1">
    <property type="nucleotide sequence ID" value="NZ_JXMS01000026.1"/>
</dbReference>
<evidence type="ECO:0000256" key="6">
    <source>
        <dbReference type="ARBA" id="ARBA00022741"/>
    </source>
</evidence>
<evidence type="ECO:0000256" key="8">
    <source>
        <dbReference type="ARBA" id="ARBA00023136"/>
    </source>
</evidence>
<dbReference type="PATRIC" id="fig|1560234.3.peg.1700"/>
<dbReference type="FunFam" id="3.40.50.300:FF:000056">
    <property type="entry name" value="Cell division ATP-binding protein FtsE"/>
    <property type="match status" value="1"/>
</dbReference>
<evidence type="ECO:0000256" key="9">
    <source>
        <dbReference type="ARBA" id="ARBA00023306"/>
    </source>
</evidence>
<comment type="subunit">
    <text evidence="10">Homodimer. Forms a membrane-associated complex with FtsX.</text>
</comment>
<keyword evidence="5 10" id="KW-0132">Cell division</keyword>
<keyword evidence="6 10" id="KW-0547">Nucleotide-binding</keyword>
<dbReference type="Pfam" id="PF00005">
    <property type="entry name" value="ABC_tran"/>
    <property type="match status" value="1"/>
</dbReference>
<dbReference type="GO" id="GO:0005886">
    <property type="term" value="C:plasma membrane"/>
    <property type="evidence" value="ECO:0007669"/>
    <property type="project" value="UniProtKB-SubCell"/>
</dbReference>
<evidence type="ECO:0000256" key="5">
    <source>
        <dbReference type="ARBA" id="ARBA00022618"/>
    </source>
</evidence>
<gene>
    <name evidence="10" type="primary">ftsE</name>
    <name evidence="12" type="ORF">SP90_12945</name>
</gene>
<dbReference type="PROSITE" id="PS00211">
    <property type="entry name" value="ABC_TRANSPORTER_1"/>
    <property type="match status" value="1"/>
</dbReference>